<feature type="domain" description="Thioesterase" evidence="1">
    <location>
        <begin position="23"/>
        <end position="131"/>
    </location>
</feature>
<dbReference type="RefSeq" id="XP_045265913.1">
    <property type="nucleotide sequence ID" value="XM_045400263.1"/>
</dbReference>
<dbReference type="SUPFAM" id="SSF53474">
    <property type="entry name" value="alpha/beta-Hydrolases"/>
    <property type="match status" value="1"/>
</dbReference>
<gene>
    <name evidence="2" type="ORF">GCG54_00000120</name>
</gene>
<comment type="caution">
    <text evidence="2">The sequence shown here is derived from an EMBL/GenBank/DDBJ whole genome shotgun (WGS) entry which is preliminary data.</text>
</comment>
<dbReference type="EMBL" id="WVTB01000033">
    <property type="protein sequence ID" value="KAF3806754.1"/>
    <property type="molecule type" value="Genomic_DNA"/>
</dbReference>
<reference evidence="2" key="2">
    <citation type="submission" date="2020-03" db="EMBL/GenBank/DDBJ databases">
        <authorList>
            <person name="Fu F.-F."/>
            <person name="Chen J."/>
        </authorList>
    </citation>
    <scope>NUCLEOTIDE SEQUENCE</scope>
    <source>
        <strain evidence="2">Lc1</strain>
    </source>
</reference>
<name>A0A8H4CMT0_COLGL</name>
<dbReference type="Proteomes" id="UP000613401">
    <property type="component" value="Unassembled WGS sequence"/>
</dbReference>
<evidence type="ECO:0000259" key="1">
    <source>
        <dbReference type="Pfam" id="PF00975"/>
    </source>
</evidence>
<reference evidence="2" key="1">
    <citation type="journal article" date="2020" name="Phytopathology">
        <title>Genome sequence and comparative analysis of Colletotrichum gloeosporioides isolated from Liriodendron leaves.</title>
        <authorList>
            <person name="Fu F.F."/>
            <person name="Hao Z."/>
            <person name="Wang P."/>
            <person name="Lu Y."/>
            <person name="Xue L.J."/>
            <person name="Wei G."/>
            <person name="Tian Y."/>
            <person name="Baishi H."/>
            <person name="Xu H."/>
            <person name="Shi J."/>
            <person name="Cheng T."/>
            <person name="Wang G."/>
            <person name="Yi Y."/>
            <person name="Chen J."/>
        </authorList>
    </citation>
    <scope>NUCLEOTIDE SEQUENCE</scope>
    <source>
        <strain evidence="2">Lc1</strain>
    </source>
</reference>
<accession>A0A8H4CMT0</accession>
<dbReference type="GeneID" id="69007293"/>
<evidence type="ECO:0000313" key="3">
    <source>
        <dbReference type="Proteomes" id="UP000613401"/>
    </source>
</evidence>
<keyword evidence="3" id="KW-1185">Reference proteome</keyword>
<evidence type="ECO:0000313" key="2">
    <source>
        <dbReference type="EMBL" id="KAF3806754.1"/>
    </source>
</evidence>
<sequence length="254" mass="28113">MASNPLTLQKRRIKSSSLSNVALYLIHDGSGTIANYTKLGNLDCDVYGIQDPHFASSQPWGGGVVEMARHYVSLIEKTTPRGKVVLGGWSFGGLIAFQLAYELRNHTTLQVQGVLLMEVIYPSLAQAEDDGSAWPGLSAIRSPAVREKVTKSIVQSGAMMNAWKPPTWQPPAALPAVVLLRAKGKEVSENPHALRFNSLRDQRFLGWEDYPDDLITRMFEIEGSHLTLFEQEHIYSLTATTKLALRFFETEAGV</sequence>
<dbReference type="InterPro" id="IPR001031">
    <property type="entry name" value="Thioesterase"/>
</dbReference>
<dbReference type="AlphaFoldDB" id="A0A8H4CMT0"/>
<dbReference type="Pfam" id="PF00975">
    <property type="entry name" value="Thioesterase"/>
    <property type="match status" value="1"/>
</dbReference>
<protein>
    <submittedName>
        <fullName evidence="2">Orsellinic acid synthase</fullName>
    </submittedName>
</protein>
<dbReference type="Gene3D" id="3.40.50.1820">
    <property type="entry name" value="alpha/beta hydrolase"/>
    <property type="match status" value="1"/>
</dbReference>
<dbReference type="InterPro" id="IPR029058">
    <property type="entry name" value="AB_hydrolase_fold"/>
</dbReference>
<proteinExistence type="predicted"/>
<organism evidence="2 3">
    <name type="scientific">Colletotrichum gloeosporioides</name>
    <name type="common">Anthracnose fungus</name>
    <name type="synonym">Glomerella cingulata</name>
    <dbReference type="NCBI Taxonomy" id="474922"/>
    <lineage>
        <taxon>Eukaryota</taxon>
        <taxon>Fungi</taxon>
        <taxon>Dikarya</taxon>
        <taxon>Ascomycota</taxon>
        <taxon>Pezizomycotina</taxon>
        <taxon>Sordariomycetes</taxon>
        <taxon>Hypocreomycetidae</taxon>
        <taxon>Glomerellales</taxon>
        <taxon>Glomerellaceae</taxon>
        <taxon>Colletotrichum</taxon>
        <taxon>Colletotrichum gloeosporioides species complex</taxon>
    </lineage>
</organism>